<keyword evidence="1" id="KW-0472">Membrane</keyword>
<name>A0A0P1HCU1_9RHOB</name>
<proteinExistence type="predicted"/>
<sequence length="277" mass="29794">MAENVQYAGRLGLESRNAATLPAAVSAVVDTLEDFGHPADAIEARAENTVRLQCDNYLVTVRLRRVPLRRSSKLTGGMLQPVSLLEVALSPLHEDHCDQEIAELLLAEMLRRTLPVVDATSVEWLKSNVALTCDQFLGVFEPQQAGPVLAEREAAASRPVQPPRTRPRGRACFKPVEQTATALEAHCERAFQAAVNRSAGPGANAAATQARARMRKTVQAGPQGGGWGGPLQASALSASILAPRRRLRFVSHLLLVAALFLFLDSAGMVQAARPLFP</sequence>
<organism evidence="2 3">
    <name type="scientific">Leisingera aquaemixtae</name>
    <dbReference type="NCBI Taxonomy" id="1396826"/>
    <lineage>
        <taxon>Bacteria</taxon>
        <taxon>Pseudomonadati</taxon>
        <taxon>Pseudomonadota</taxon>
        <taxon>Alphaproteobacteria</taxon>
        <taxon>Rhodobacterales</taxon>
        <taxon>Roseobacteraceae</taxon>
        <taxon>Leisingera</taxon>
    </lineage>
</organism>
<dbReference type="EMBL" id="CYSR01000030">
    <property type="protein sequence ID" value="CUI01054.1"/>
    <property type="molecule type" value="Genomic_DNA"/>
</dbReference>
<reference evidence="2 3" key="1">
    <citation type="submission" date="2015-09" db="EMBL/GenBank/DDBJ databases">
        <authorList>
            <consortium name="Swine Surveillance"/>
        </authorList>
    </citation>
    <scope>NUCLEOTIDE SEQUENCE [LARGE SCALE GENOMIC DNA]</scope>
    <source>
        <strain evidence="2 3">CECT 8399</strain>
    </source>
</reference>
<keyword evidence="1" id="KW-0812">Transmembrane</keyword>
<evidence type="ECO:0000313" key="3">
    <source>
        <dbReference type="Proteomes" id="UP000051326"/>
    </source>
</evidence>
<keyword evidence="1" id="KW-1133">Transmembrane helix</keyword>
<gene>
    <name evidence="2" type="ORF">PHA8399_03195</name>
</gene>
<dbReference type="AlphaFoldDB" id="A0A0P1HCU1"/>
<accession>A0A0P1HCU1</accession>
<evidence type="ECO:0000313" key="2">
    <source>
        <dbReference type="EMBL" id="CUI01054.1"/>
    </source>
</evidence>
<dbReference type="RefSeq" id="WP_058287073.1">
    <property type="nucleotide sequence ID" value="NZ_CYSR01000030.1"/>
</dbReference>
<feature type="transmembrane region" description="Helical" evidence="1">
    <location>
        <begin position="253"/>
        <end position="272"/>
    </location>
</feature>
<evidence type="ECO:0000256" key="1">
    <source>
        <dbReference type="SAM" id="Phobius"/>
    </source>
</evidence>
<protein>
    <submittedName>
        <fullName evidence="2">Uncharacterized protein</fullName>
    </submittedName>
</protein>
<dbReference type="Proteomes" id="UP000051326">
    <property type="component" value="Unassembled WGS sequence"/>
</dbReference>